<dbReference type="GO" id="GO:0016747">
    <property type="term" value="F:acyltransferase activity, transferring groups other than amino-acyl groups"/>
    <property type="evidence" value="ECO:0007669"/>
    <property type="project" value="InterPro"/>
</dbReference>
<proteinExistence type="predicted"/>
<feature type="transmembrane region" description="Helical" evidence="1">
    <location>
        <begin position="79"/>
        <end position="100"/>
    </location>
</feature>
<feature type="transmembrane region" description="Helical" evidence="1">
    <location>
        <begin position="244"/>
        <end position="263"/>
    </location>
</feature>
<keyword evidence="1" id="KW-0812">Transmembrane</keyword>
<feature type="transmembrane region" description="Helical" evidence="1">
    <location>
        <begin position="213"/>
        <end position="232"/>
    </location>
</feature>
<dbReference type="GO" id="GO:0016020">
    <property type="term" value="C:membrane"/>
    <property type="evidence" value="ECO:0007669"/>
    <property type="project" value="TreeGrafter"/>
</dbReference>
<accession>A0A9X0XHX5</accession>
<dbReference type="EMBL" id="JAERRA010000001">
    <property type="protein sequence ID" value="MBL0719930.1"/>
    <property type="molecule type" value="Genomic_DNA"/>
</dbReference>
<dbReference type="InterPro" id="IPR050879">
    <property type="entry name" value="Acyltransferase_3"/>
</dbReference>
<dbReference type="Pfam" id="PF01757">
    <property type="entry name" value="Acyl_transf_3"/>
    <property type="match status" value="1"/>
</dbReference>
<keyword evidence="1" id="KW-1133">Transmembrane helix</keyword>
<protein>
    <submittedName>
        <fullName evidence="3">Acyltransferase</fullName>
    </submittedName>
</protein>
<evidence type="ECO:0000256" key="1">
    <source>
        <dbReference type="SAM" id="Phobius"/>
    </source>
</evidence>
<feature type="transmembrane region" description="Helical" evidence="1">
    <location>
        <begin position="140"/>
        <end position="161"/>
    </location>
</feature>
<evidence type="ECO:0000313" key="4">
    <source>
        <dbReference type="Proteomes" id="UP000643207"/>
    </source>
</evidence>
<organism evidence="3 4">
    <name type="scientific">Aquariibacter lacus</name>
    <dbReference type="NCBI Taxonomy" id="2801332"/>
    <lineage>
        <taxon>Bacteria</taxon>
        <taxon>Pseudomonadati</taxon>
        <taxon>Pseudomonadota</taxon>
        <taxon>Betaproteobacteria</taxon>
        <taxon>Burkholderiales</taxon>
        <taxon>Sphaerotilaceae</taxon>
        <taxon>Aquariibacter</taxon>
    </lineage>
</organism>
<feature type="transmembrane region" description="Helical" evidence="1">
    <location>
        <begin position="36"/>
        <end position="58"/>
    </location>
</feature>
<dbReference type="GO" id="GO:0009103">
    <property type="term" value="P:lipopolysaccharide biosynthetic process"/>
    <property type="evidence" value="ECO:0007669"/>
    <property type="project" value="TreeGrafter"/>
</dbReference>
<dbReference type="InterPro" id="IPR002656">
    <property type="entry name" value="Acyl_transf_3_dom"/>
</dbReference>
<evidence type="ECO:0000313" key="3">
    <source>
        <dbReference type="EMBL" id="MBL0719930.1"/>
    </source>
</evidence>
<keyword evidence="3" id="KW-0808">Transferase</keyword>
<keyword evidence="1" id="KW-0472">Membrane</keyword>
<dbReference type="PANTHER" id="PTHR23028:SF53">
    <property type="entry name" value="ACYL_TRANSF_3 DOMAIN-CONTAINING PROTEIN"/>
    <property type="match status" value="1"/>
</dbReference>
<feature type="transmembrane region" description="Helical" evidence="1">
    <location>
        <begin position="168"/>
        <end position="186"/>
    </location>
</feature>
<name>A0A9X0XHX5_9BURK</name>
<dbReference type="RefSeq" id="WP_201825552.1">
    <property type="nucleotide sequence ID" value="NZ_JAERRA010000001.1"/>
</dbReference>
<reference evidence="3 4" key="1">
    <citation type="submission" date="2021-01" db="EMBL/GenBank/DDBJ databases">
        <title>Piscinibacter sp. Jin2 Genome sequencing and assembly.</title>
        <authorList>
            <person name="Kim I."/>
        </authorList>
    </citation>
    <scope>NUCLEOTIDE SEQUENCE [LARGE SCALE GENOMIC DNA]</scope>
    <source>
        <strain evidence="3 4">Jin2</strain>
    </source>
</reference>
<sequence length="405" mass="45388">MSSPVAKPAQNYLAELDGLRGISVLLVVLGHFGLGYIIPSGLGVTVFFFISGFIITRMMIQESAQHGSIALRAFYLRRFFRLAPALLVFVLASNLLIASFGRSLPLGDNLASIFYLANYRHLFGDWGGMSAENVYNPLTVLWSLAVEEHFYIFYPLLFVFLHAQRLRLLAALVVLVVLVMVWRSYLAMDYLGQSGFIDNSRTYKATDTRIDSILYGCLLSVLLASQQVSVRLREILRRLSGSTALCIGLALLLASLVIRNVLFREGIRYSVQGLALLLIFAAIFWGQSGLAQRIKVWLSTRWLVFIGRISYSLYLYHWLVFVALVEWFPRPEIGVLLRTASSPLDVVASLASLAAIQLAIGLPLSILLAYASWRWVEQPLRRVGHDWAQRLANRDRLKGRAPSSS</sequence>
<dbReference type="AlphaFoldDB" id="A0A9X0XHX5"/>
<feature type="domain" description="Acyltransferase 3" evidence="2">
    <location>
        <begin position="14"/>
        <end position="370"/>
    </location>
</feature>
<keyword evidence="3" id="KW-0012">Acyltransferase</keyword>
<feature type="transmembrane region" description="Helical" evidence="1">
    <location>
        <begin position="348"/>
        <end position="373"/>
    </location>
</feature>
<feature type="transmembrane region" description="Helical" evidence="1">
    <location>
        <begin position="269"/>
        <end position="290"/>
    </location>
</feature>
<evidence type="ECO:0000259" key="2">
    <source>
        <dbReference type="Pfam" id="PF01757"/>
    </source>
</evidence>
<dbReference type="PANTHER" id="PTHR23028">
    <property type="entry name" value="ACETYLTRANSFERASE"/>
    <property type="match status" value="1"/>
</dbReference>
<dbReference type="Proteomes" id="UP000643207">
    <property type="component" value="Unassembled WGS sequence"/>
</dbReference>
<keyword evidence="4" id="KW-1185">Reference proteome</keyword>
<gene>
    <name evidence="3" type="ORF">JI742_08515</name>
</gene>
<feature type="transmembrane region" description="Helical" evidence="1">
    <location>
        <begin position="302"/>
        <end position="328"/>
    </location>
</feature>
<comment type="caution">
    <text evidence="3">The sequence shown here is derived from an EMBL/GenBank/DDBJ whole genome shotgun (WGS) entry which is preliminary data.</text>
</comment>